<evidence type="ECO:0000313" key="2">
    <source>
        <dbReference type="EMBL" id="MBW0496961.1"/>
    </source>
</evidence>
<evidence type="ECO:0000313" key="3">
    <source>
        <dbReference type="Proteomes" id="UP000765509"/>
    </source>
</evidence>
<dbReference type="Proteomes" id="UP000765509">
    <property type="component" value="Unassembled WGS sequence"/>
</dbReference>
<sequence>MNSCHIPKQFLKEEEIIKYSNGWNPLSSKPQIKNIKDWHNNKKKEIKEEAPVASTRNPQASQPPQEGKKNKKKNQRKQYSTRYRIPRIQKDARIMSSRWPEP</sequence>
<feature type="compositionally biased region" description="Polar residues" evidence="1">
    <location>
        <begin position="54"/>
        <end position="64"/>
    </location>
</feature>
<organism evidence="2 3">
    <name type="scientific">Austropuccinia psidii MF-1</name>
    <dbReference type="NCBI Taxonomy" id="1389203"/>
    <lineage>
        <taxon>Eukaryota</taxon>
        <taxon>Fungi</taxon>
        <taxon>Dikarya</taxon>
        <taxon>Basidiomycota</taxon>
        <taxon>Pucciniomycotina</taxon>
        <taxon>Pucciniomycetes</taxon>
        <taxon>Pucciniales</taxon>
        <taxon>Sphaerophragmiaceae</taxon>
        <taxon>Austropuccinia</taxon>
    </lineage>
</organism>
<feature type="region of interest" description="Disordered" evidence="1">
    <location>
        <begin position="42"/>
        <end position="102"/>
    </location>
</feature>
<dbReference type="EMBL" id="AVOT02013916">
    <property type="protein sequence ID" value="MBW0496961.1"/>
    <property type="molecule type" value="Genomic_DNA"/>
</dbReference>
<protein>
    <submittedName>
        <fullName evidence="2">Uncharacterized protein</fullName>
    </submittedName>
</protein>
<proteinExistence type="predicted"/>
<keyword evidence="3" id="KW-1185">Reference proteome</keyword>
<reference evidence="2" key="1">
    <citation type="submission" date="2021-03" db="EMBL/GenBank/DDBJ databases">
        <title>Draft genome sequence of rust myrtle Austropuccinia psidii MF-1, a brazilian biotype.</title>
        <authorList>
            <person name="Quecine M.C."/>
            <person name="Pachon D.M.R."/>
            <person name="Bonatelli M.L."/>
            <person name="Correr F.H."/>
            <person name="Franceschini L.M."/>
            <person name="Leite T.F."/>
            <person name="Margarido G.R.A."/>
            <person name="Almeida C.A."/>
            <person name="Ferrarezi J.A."/>
            <person name="Labate C.A."/>
        </authorList>
    </citation>
    <scope>NUCLEOTIDE SEQUENCE</scope>
    <source>
        <strain evidence="2">MF-1</strain>
    </source>
</reference>
<evidence type="ECO:0000256" key="1">
    <source>
        <dbReference type="SAM" id="MobiDB-lite"/>
    </source>
</evidence>
<dbReference type="AlphaFoldDB" id="A0A9Q3HA42"/>
<comment type="caution">
    <text evidence="2">The sequence shown here is derived from an EMBL/GenBank/DDBJ whole genome shotgun (WGS) entry which is preliminary data.</text>
</comment>
<accession>A0A9Q3HA42</accession>
<gene>
    <name evidence="2" type="ORF">O181_036676</name>
</gene>
<name>A0A9Q3HA42_9BASI</name>